<evidence type="ECO:0000313" key="1">
    <source>
        <dbReference type="EMBL" id="MBB4196208.1"/>
    </source>
</evidence>
<accession>A0A7W6QES9</accession>
<dbReference type="AlphaFoldDB" id="A0A7W6QES9"/>
<evidence type="ECO:0000313" key="2">
    <source>
        <dbReference type="Proteomes" id="UP000524492"/>
    </source>
</evidence>
<protein>
    <submittedName>
        <fullName evidence="1">Uncharacterized protein</fullName>
    </submittedName>
</protein>
<proteinExistence type="predicted"/>
<comment type="caution">
    <text evidence="1">The sequence shown here is derived from an EMBL/GenBank/DDBJ whole genome shotgun (WGS) entry which is preliminary data.</text>
</comment>
<name>A0A7W6QES9_9HYPH</name>
<sequence length="30" mass="3467">MIVYRHIGHWDVIGHDAVLDELQNHRVDAG</sequence>
<dbReference type="Proteomes" id="UP000524492">
    <property type="component" value="Unassembled WGS sequence"/>
</dbReference>
<dbReference type="EMBL" id="JACIFV010000051">
    <property type="protein sequence ID" value="MBB4196208.1"/>
    <property type="molecule type" value="Genomic_DNA"/>
</dbReference>
<organism evidence="1 2">
    <name type="scientific">Rhizobium aethiopicum</name>
    <dbReference type="NCBI Taxonomy" id="1138170"/>
    <lineage>
        <taxon>Bacteria</taxon>
        <taxon>Pseudomonadati</taxon>
        <taxon>Pseudomonadota</taxon>
        <taxon>Alphaproteobacteria</taxon>
        <taxon>Hyphomicrobiales</taxon>
        <taxon>Rhizobiaceae</taxon>
        <taxon>Rhizobium/Agrobacterium group</taxon>
        <taxon>Rhizobium</taxon>
    </lineage>
</organism>
<reference evidence="1 2" key="1">
    <citation type="submission" date="2020-08" db="EMBL/GenBank/DDBJ databases">
        <title>Genomic Encyclopedia of Type Strains, Phase IV (KMG-V): Genome sequencing to study the core and pangenomes of soil and plant-associated prokaryotes.</title>
        <authorList>
            <person name="Whitman W."/>
        </authorList>
    </citation>
    <scope>NUCLEOTIDE SEQUENCE [LARGE SCALE GENOMIC DNA]</scope>
    <source>
        <strain evidence="1 2">SEMIA 4074</strain>
    </source>
</reference>
<gene>
    <name evidence="1" type="ORF">GGD53_006414</name>
</gene>
<keyword evidence="2" id="KW-1185">Reference proteome</keyword>